<feature type="transmembrane region" description="Helical" evidence="6">
    <location>
        <begin position="114"/>
        <end position="138"/>
    </location>
</feature>
<dbReference type="Proteomes" id="UP000031552">
    <property type="component" value="Unassembled WGS sequence"/>
</dbReference>
<accession>A0A090CYX7</accession>
<evidence type="ECO:0000256" key="6">
    <source>
        <dbReference type="SAM" id="Phobius"/>
    </source>
</evidence>
<keyword evidence="8" id="KW-1185">Reference proteome</keyword>
<dbReference type="Gene3D" id="1.10.10.10">
    <property type="entry name" value="Winged helix-like DNA-binding domain superfamily/Winged helix DNA-binding domain"/>
    <property type="match status" value="1"/>
</dbReference>
<dbReference type="PANTHER" id="PTHR30213">
    <property type="entry name" value="INNER MEMBRANE PROTEIN YHJD"/>
    <property type="match status" value="1"/>
</dbReference>
<reference evidence="7" key="1">
    <citation type="submission" date="2013-12" db="EMBL/GenBank/DDBJ databases">
        <authorList>
            <person name="Linke B."/>
        </authorList>
    </citation>
    <scope>NUCLEOTIDE SEQUENCE [LARGE SCALE GENOMIC DNA]</scope>
    <source>
        <strain evidence="7">CRIB-18</strain>
    </source>
</reference>
<reference evidence="7" key="2">
    <citation type="submission" date="2014-09" db="EMBL/GenBank/DDBJ databases">
        <title>Criblamydia sequanensis harbors a mega-plasmid encoding arsenite resistance.</title>
        <authorList>
            <person name="Bertelli C."/>
            <person name="Goesmann A."/>
            <person name="Greub G."/>
        </authorList>
    </citation>
    <scope>NUCLEOTIDE SEQUENCE [LARGE SCALE GENOMIC DNA]</scope>
    <source>
        <strain evidence="7">CRIB-18</strain>
    </source>
</reference>
<keyword evidence="3 6" id="KW-0812">Transmembrane</keyword>
<dbReference type="Pfam" id="PF03631">
    <property type="entry name" value="Virul_fac_BrkB"/>
    <property type="match status" value="1"/>
</dbReference>
<dbReference type="GO" id="GO:0005886">
    <property type="term" value="C:plasma membrane"/>
    <property type="evidence" value="ECO:0007669"/>
    <property type="project" value="UniProtKB-SubCell"/>
</dbReference>
<evidence type="ECO:0000256" key="4">
    <source>
        <dbReference type="ARBA" id="ARBA00022989"/>
    </source>
</evidence>
<protein>
    <submittedName>
        <fullName evidence="7">Ribonuclease BN</fullName>
    </submittedName>
</protein>
<dbReference type="RefSeq" id="WP_041017363.1">
    <property type="nucleotide sequence ID" value="NZ_CCEJ010000004.1"/>
</dbReference>
<dbReference type="EMBL" id="CCEJ010000004">
    <property type="protein sequence ID" value="CDR33816.1"/>
    <property type="molecule type" value="Genomic_DNA"/>
</dbReference>
<dbReference type="InterPro" id="IPR017039">
    <property type="entry name" value="Virul_fac_BrkB"/>
</dbReference>
<dbReference type="PANTHER" id="PTHR30213:SF0">
    <property type="entry name" value="UPF0761 MEMBRANE PROTEIN YIHY"/>
    <property type="match status" value="1"/>
</dbReference>
<evidence type="ECO:0000313" key="7">
    <source>
        <dbReference type="EMBL" id="CDR33816.1"/>
    </source>
</evidence>
<name>A0A090CYX7_9BACT</name>
<evidence type="ECO:0000256" key="2">
    <source>
        <dbReference type="ARBA" id="ARBA00022475"/>
    </source>
</evidence>
<feature type="transmembrane region" description="Helical" evidence="6">
    <location>
        <begin position="198"/>
        <end position="220"/>
    </location>
</feature>
<feature type="transmembrane region" description="Helical" evidence="6">
    <location>
        <begin position="53"/>
        <end position="72"/>
    </location>
</feature>
<evidence type="ECO:0000256" key="1">
    <source>
        <dbReference type="ARBA" id="ARBA00004651"/>
    </source>
</evidence>
<evidence type="ECO:0000256" key="3">
    <source>
        <dbReference type="ARBA" id="ARBA00022692"/>
    </source>
</evidence>
<dbReference type="eggNOG" id="COG1959">
    <property type="taxonomic scope" value="Bacteria"/>
</dbReference>
<organism evidence="7 8">
    <name type="scientific">Candidatus Criblamydia sequanensis CRIB-18</name>
    <dbReference type="NCBI Taxonomy" id="1437425"/>
    <lineage>
        <taxon>Bacteria</taxon>
        <taxon>Pseudomonadati</taxon>
        <taxon>Chlamydiota</taxon>
        <taxon>Chlamydiia</taxon>
        <taxon>Parachlamydiales</taxon>
        <taxon>Candidatus Criblamydiaceae</taxon>
        <taxon>Candidatus Criblamydia</taxon>
    </lineage>
</organism>
<dbReference type="NCBIfam" id="TIGR00765">
    <property type="entry name" value="yihY_not_rbn"/>
    <property type="match status" value="1"/>
</dbReference>
<keyword evidence="4 6" id="KW-1133">Transmembrane helix</keyword>
<comment type="subcellular location">
    <subcellularLocation>
        <location evidence="1">Cell membrane</location>
        <topology evidence="1">Multi-pass membrane protein</topology>
    </subcellularLocation>
</comment>
<keyword evidence="5 6" id="KW-0472">Membrane</keyword>
<feature type="transmembrane region" description="Helical" evidence="6">
    <location>
        <begin position="158"/>
        <end position="178"/>
    </location>
</feature>
<dbReference type="eggNOG" id="COG1295">
    <property type="taxonomic scope" value="Bacteria"/>
</dbReference>
<proteinExistence type="predicted"/>
<feature type="transmembrane region" description="Helical" evidence="6">
    <location>
        <begin position="227"/>
        <end position="250"/>
    </location>
</feature>
<dbReference type="OrthoDB" id="9808671at2"/>
<dbReference type="AlphaFoldDB" id="A0A090CYX7"/>
<comment type="caution">
    <text evidence="7">The sequence shown here is derived from an EMBL/GenBank/DDBJ whole genome shotgun (WGS) entry which is preliminary data.</text>
</comment>
<evidence type="ECO:0000313" key="8">
    <source>
        <dbReference type="Proteomes" id="UP000031552"/>
    </source>
</evidence>
<feature type="transmembrane region" description="Helical" evidence="6">
    <location>
        <begin position="262"/>
        <end position="288"/>
    </location>
</feature>
<sequence length="434" mass="49666">MSKEHKQKKLKFLSFVKSKIIAFFQGIKKGWKFFYDIFKSFFEDDCYDKASALSFYSLLSVVPVLAVLFGIAKGLGFGKKLEAEISQEFFQQPIISQKLIEFAHSWLESVKGNVIAGAGIIFLLYTVINLLNCVENIFNEIWKVKEGRSYLTKIRDYLTVFMVAPLFLVTSSSLNIYVTTQIAEKAKTNSLVEVISPFLYFIMNFFPFFLMWALFTFIYSFMPNRKIYFHVAAISGIVAGSAFQIWQWLYIKLQFYLTSYSAIYGSFAAFPLFLMWLQVSWLIVLFGVEMGVEIENGLFIQSRKMQSLSTKTAALLIVYYCLENFIKGDKPSTQPQLARKLGISLFHLNKVLEILLKNRILSEASFGDNTLGYQPAHSVNDITYQMVSSAVDQSYDIQVSAEETSELKKIMNLIKEIENASKSKSQKPLYLAVE</sequence>
<dbReference type="InterPro" id="IPR036388">
    <property type="entry name" value="WH-like_DNA-bd_sf"/>
</dbReference>
<gene>
    <name evidence="7" type="primary">rbn</name>
    <name evidence="7" type="ORF">CSEC_0989</name>
</gene>
<evidence type="ECO:0000256" key="5">
    <source>
        <dbReference type="ARBA" id="ARBA00023136"/>
    </source>
</evidence>
<keyword evidence="2" id="KW-1003">Cell membrane</keyword>